<evidence type="ECO:0000313" key="1">
    <source>
        <dbReference type="EMBL" id="PSR87010.1"/>
    </source>
</evidence>
<keyword evidence="2" id="KW-1185">Reference proteome</keyword>
<organism evidence="1 2">
    <name type="scientific">Hermanssonia centrifuga</name>
    <dbReference type="NCBI Taxonomy" id="98765"/>
    <lineage>
        <taxon>Eukaryota</taxon>
        <taxon>Fungi</taxon>
        <taxon>Dikarya</taxon>
        <taxon>Basidiomycota</taxon>
        <taxon>Agaricomycotina</taxon>
        <taxon>Agaricomycetes</taxon>
        <taxon>Polyporales</taxon>
        <taxon>Meruliaceae</taxon>
        <taxon>Hermanssonia</taxon>
    </lineage>
</organism>
<sequence>MPSRHRRLRVPRHRRTSPVDHRFGTLFFGPGGEVITASSPTSELPVDLDPIAGILPESIPDDPRVVDHSSDIAQKAQSSTVRLMF</sequence>
<name>A0A2R6P8I2_9APHY</name>
<dbReference type="EMBL" id="MLYV02000520">
    <property type="protein sequence ID" value="PSR87010.1"/>
    <property type="molecule type" value="Genomic_DNA"/>
</dbReference>
<comment type="caution">
    <text evidence="1">The sequence shown here is derived from an EMBL/GenBank/DDBJ whole genome shotgun (WGS) entry which is preliminary data.</text>
</comment>
<dbReference type="AlphaFoldDB" id="A0A2R6P8I2"/>
<accession>A0A2R6P8I2</accession>
<gene>
    <name evidence="1" type="ORF">PHLCEN_2v5268</name>
</gene>
<protein>
    <submittedName>
        <fullName evidence="1">Uncharacterized protein</fullName>
    </submittedName>
</protein>
<proteinExistence type="predicted"/>
<evidence type="ECO:0000313" key="2">
    <source>
        <dbReference type="Proteomes" id="UP000186601"/>
    </source>
</evidence>
<reference evidence="1 2" key="1">
    <citation type="submission" date="2018-02" db="EMBL/GenBank/DDBJ databases">
        <title>Genome sequence of the basidiomycete white-rot fungus Phlebia centrifuga.</title>
        <authorList>
            <person name="Granchi Z."/>
            <person name="Peng M."/>
            <person name="de Vries R.P."/>
            <person name="Hilden K."/>
            <person name="Makela M.R."/>
            <person name="Grigoriev I."/>
            <person name="Riley R."/>
        </authorList>
    </citation>
    <scope>NUCLEOTIDE SEQUENCE [LARGE SCALE GENOMIC DNA]</scope>
    <source>
        <strain evidence="1 2">FBCC195</strain>
    </source>
</reference>
<dbReference type="Proteomes" id="UP000186601">
    <property type="component" value="Unassembled WGS sequence"/>
</dbReference>